<reference evidence="8 9" key="1">
    <citation type="journal article" date="2024" name="Plant J.">
        <title>Genome sequences and population genomics reveal climatic adaptation and genomic divergence between two closely related sweetgum species.</title>
        <authorList>
            <person name="Xu W.Q."/>
            <person name="Ren C.Q."/>
            <person name="Zhang X.Y."/>
            <person name="Comes H.P."/>
            <person name="Liu X.H."/>
            <person name="Li Y.G."/>
            <person name="Kettle C.J."/>
            <person name="Jalonen R."/>
            <person name="Gaisberger H."/>
            <person name="Ma Y.Z."/>
            <person name="Qiu Y.X."/>
        </authorList>
    </citation>
    <scope>NUCLEOTIDE SEQUENCE [LARGE SCALE GENOMIC DNA]</scope>
    <source>
        <strain evidence="8">Hangzhou</strain>
    </source>
</reference>
<evidence type="ECO:0000256" key="1">
    <source>
        <dbReference type="ARBA" id="ARBA00004167"/>
    </source>
</evidence>
<evidence type="ECO:0000313" key="9">
    <source>
        <dbReference type="Proteomes" id="UP001415857"/>
    </source>
</evidence>
<evidence type="ECO:0000256" key="2">
    <source>
        <dbReference type="ARBA" id="ARBA00022692"/>
    </source>
</evidence>
<comment type="subcellular location">
    <subcellularLocation>
        <location evidence="1">Membrane</location>
        <topology evidence="1">Single-pass membrane protein</topology>
    </subcellularLocation>
</comment>
<dbReference type="PRINTS" id="PR00463">
    <property type="entry name" value="EP450I"/>
</dbReference>
<dbReference type="GO" id="GO:0020037">
    <property type="term" value="F:heme binding"/>
    <property type="evidence" value="ECO:0007669"/>
    <property type="project" value="InterPro"/>
</dbReference>
<dbReference type="SUPFAM" id="SSF48264">
    <property type="entry name" value="Cytochrome P450"/>
    <property type="match status" value="1"/>
</dbReference>
<dbReference type="GO" id="GO:0016020">
    <property type="term" value="C:membrane"/>
    <property type="evidence" value="ECO:0007669"/>
    <property type="project" value="UniProtKB-SubCell"/>
</dbReference>
<dbReference type="Gene3D" id="1.10.630.10">
    <property type="entry name" value="Cytochrome P450"/>
    <property type="match status" value="1"/>
</dbReference>
<comment type="cofactor">
    <cofactor evidence="6">
        <name>heme</name>
        <dbReference type="ChEBI" id="CHEBI:30413"/>
    </cofactor>
</comment>
<proteinExistence type="inferred from homology"/>
<dbReference type="PANTHER" id="PTHR24286">
    <property type="entry name" value="CYTOCHROME P450 26"/>
    <property type="match status" value="1"/>
</dbReference>
<dbReference type="InterPro" id="IPR017972">
    <property type="entry name" value="Cyt_P450_CS"/>
</dbReference>
<dbReference type="GO" id="GO:0004497">
    <property type="term" value="F:monooxygenase activity"/>
    <property type="evidence" value="ECO:0007669"/>
    <property type="project" value="UniProtKB-KW"/>
</dbReference>
<evidence type="ECO:0000256" key="3">
    <source>
        <dbReference type="ARBA" id="ARBA00022723"/>
    </source>
</evidence>
<dbReference type="AlphaFoldDB" id="A0AAP0X097"/>
<dbReference type="Pfam" id="PF00067">
    <property type="entry name" value="p450"/>
    <property type="match status" value="1"/>
</dbReference>
<keyword evidence="2" id="KW-0812">Transmembrane</keyword>
<keyword evidence="6 7" id="KW-0349">Heme</keyword>
<dbReference type="PRINTS" id="PR00385">
    <property type="entry name" value="P450"/>
</dbReference>
<comment type="similarity">
    <text evidence="7">Belongs to the cytochrome P450 family.</text>
</comment>
<organism evidence="8 9">
    <name type="scientific">Liquidambar formosana</name>
    <name type="common">Formosan gum</name>
    <dbReference type="NCBI Taxonomy" id="63359"/>
    <lineage>
        <taxon>Eukaryota</taxon>
        <taxon>Viridiplantae</taxon>
        <taxon>Streptophyta</taxon>
        <taxon>Embryophyta</taxon>
        <taxon>Tracheophyta</taxon>
        <taxon>Spermatophyta</taxon>
        <taxon>Magnoliopsida</taxon>
        <taxon>eudicotyledons</taxon>
        <taxon>Gunneridae</taxon>
        <taxon>Pentapetalae</taxon>
        <taxon>Saxifragales</taxon>
        <taxon>Altingiaceae</taxon>
        <taxon>Liquidambar</taxon>
    </lineage>
</organism>
<evidence type="ECO:0008006" key="10">
    <source>
        <dbReference type="Google" id="ProtNLM"/>
    </source>
</evidence>
<dbReference type="GO" id="GO:0016705">
    <property type="term" value="F:oxidoreductase activity, acting on paired donors, with incorporation or reduction of molecular oxygen"/>
    <property type="evidence" value="ECO:0007669"/>
    <property type="project" value="InterPro"/>
</dbReference>
<dbReference type="InterPro" id="IPR036396">
    <property type="entry name" value="Cyt_P450_sf"/>
</dbReference>
<evidence type="ECO:0000256" key="6">
    <source>
        <dbReference type="PIRSR" id="PIRSR602401-1"/>
    </source>
</evidence>
<evidence type="ECO:0000256" key="7">
    <source>
        <dbReference type="RuleBase" id="RU000461"/>
    </source>
</evidence>
<gene>
    <name evidence="8" type="ORF">L1049_012049</name>
</gene>
<evidence type="ECO:0000256" key="5">
    <source>
        <dbReference type="ARBA" id="ARBA00023004"/>
    </source>
</evidence>
<evidence type="ECO:0000256" key="4">
    <source>
        <dbReference type="ARBA" id="ARBA00022989"/>
    </source>
</evidence>
<dbReference type="GO" id="GO:0016125">
    <property type="term" value="P:sterol metabolic process"/>
    <property type="evidence" value="ECO:0007669"/>
    <property type="project" value="TreeGrafter"/>
</dbReference>
<keyword evidence="9" id="KW-1185">Reference proteome</keyword>
<comment type="caution">
    <text evidence="8">The sequence shown here is derived from an EMBL/GenBank/DDBJ whole genome shotgun (WGS) entry which is preliminary data.</text>
</comment>
<dbReference type="PROSITE" id="PS00086">
    <property type="entry name" value="CYTOCHROME_P450"/>
    <property type="match status" value="1"/>
</dbReference>
<accession>A0AAP0X097</accession>
<keyword evidence="5 6" id="KW-0408">Iron</keyword>
<feature type="binding site" description="axial binding residue" evidence="6">
    <location>
        <position position="257"/>
    </location>
    <ligand>
        <name>heme</name>
        <dbReference type="ChEBI" id="CHEBI:30413"/>
    </ligand>
    <ligandPart>
        <name>Fe</name>
        <dbReference type="ChEBI" id="CHEBI:18248"/>
    </ligandPart>
</feature>
<keyword evidence="3 6" id="KW-0479">Metal-binding</keyword>
<sequence>MVTLMKKITFKVTCSLLFGLPEGKEKDALMEDFTTALKGIWAIPLDFPGTSFRKALQARGRICKVLSDLINRRKKQIEEGKMGSNVDTISSLLILRDENGEPLTEELIIDNLIAVIIASHDTSTIVLSLLIRHLARDTKVSEKVLEEQKEVAKAREGSDHGKLTWSEMQMMKYTWTVAQELMRITPPVVGNFKCAWRDITFAGFVIPKGWQVFWVAAGTHMDEKIFEDPNKFEPSRFESPSLPPYSYIPFGAGPRVCPGIEFARIEVMLVIHHLITNYQWTEMIPNEPITRDPMPYPAKGLPVKLLPRKNV</sequence>
<keyword evidence="7" id="KW-0503">Monooxygenase</keyword>
<keyword evidence="7" id="KW-0560">Oxidoreductase</keyword>
<dbReference type="InterPro" id="IPR002401">
    <property type="entry name" value="Cyt_P450_E_grp-I"/>
</dbReference>
<evidence type="ECO:0000313" key="8">
    <source>
        <dbReference type="EMBL" id="KAK9283796.1"/>
    </source>
</evidence>
<dbReference type="Proteomes" id="UP001415857">
    <property type="component" value="Unassembled WGS sequence"/>
</dbReference>
<name>A0AAP0X097_LIQFO</name>
<dbReference type="GO" id="GO:0005506">
    <property type="term" value="F:iron ion binding"/>
    <property type="evidence" value="ECO:0007669"/>
    <property type="project" value="InterPro"/>
</dbReference>
<dbReference type="PANTHER" id="PTHR24286:SF256">
    <property type="entry name" value="CYTOCHROME P450 FAMILY PROTEIN"/>
    <property type="match status" value="1"/>
</dbReference>
<protein>
    <recommendedName>
        <fullName evidence="10">Cytochrome P450</fullName>
    </recommendedName>
</protein>
<keyword evidence="4" id="KW-1133">Transmembrane helix</keyword>
<keyword evidence="4" id="KW-0472">Membrane</keyword>
<dbReference type="InterPro" id="IPR001128">
    <property type="entry name" value="Cyt_P450"/>
</dbReference>
<dbReference type="EMBL" id="JBBPBK010000006">
    <property type="protein sequence ID" value="KAK9283796.1"/>
    <property type="molecule type" value="Genomic_DNA"/>
</dbReference>